<dbReference type="EMBL" id="VNHQ01000013">
    <property type="protein sequence ID" value="TYP63387.1"/>
    <property type="molecule type" value="Genomic_DNA"/>
</dbReference>
<reference evidence="2 3" key="1">
    <citation type="submission" date="2019-07" db="EMBL/GenBank/DDBJ databases">
        <title>Deep subsurface shale carbon reservoir microbial communities from Ohio and West Virginia, USA.</title>
        <authorList>
            <person name="Wrighton K."/>
        </authorList>
    </citation>
    <scope>NUCLEOTIDE SEQUENCE [LARGE SCALE GENOMIC DNA]</scope>
    <source>
        <strain evidence="2 3">NP_8Ht</strain>
    </source>
</reference>
<proteinExistence type="predicted"/>
<gene>
    <name evidence="2" type="ORF">A9A72_123155</name>
</gene>
<feature type="chain" id="PRO_5024460194" description="Lipoprotein" evidence="1">
    <location>
        <begin position="26"/>
        <end position="205"/>
    </location>
</feature>
<organism evidence="2 3">
    <name type="scientific">Stutzerimonas stutzeri</name>
    <name type="common">Pseudomonas stutzeri</name>
    <dbReference type="NCBI Taxonomy" id="316"/>
    <lineage>
        <taxon>Bacteria</taxon>
        <taxon>Pseudomonadati</taxon>
        <taxon>Pseudomonadota</taxon>
        <taxon>Gammaproteobacteria</taxon>
        <taxon>Pseudomonadales</taxon>
        <taxon>Pseudomonadaceae</taxon>
        <taxon>Stutzerimonas</taxon>
    </lineage>
</organism>
<dbReference type="OrthoDB" id="8903948at2"/>
<evidence type="ECO:0008006" key="4">
    <source>
        <dbReference type="Google" id="ProtNLM"/>
    </source>
</evidence>
<comment type="caution">
    <text evidence="2">The sequence shown here is derived from an EMBL/GenBank/DDBJ whole genome shotgun (WGS) entry which is preliminary data.</text>
</comment>
<evidence type="ECO:0000313" key="3">
    <source>
        <dbReference type="Proteomes" id="UP000324282"/>
    </source>
</evidence>
<name>A0A5S5B8P2_STUST</name>
<accession>A0A5S5B8P2</accession>
<feature type="signal peptide" evidence="1">
    <location>
        <begin position="1"/>
        <end position="25"/>
    </location>
</feature>
<dbReference type="Proteomes" id="UP000324282">
    <property type="component" value="Unassembled WGS sequence"/>
</dbReference>
<dbReference type="AlphaFoldDB" id="A0A5S5B8P2"/>
<evidence type="ECO:0000256" key="1">
    <source>
        <dbReference type="SAM" id="SignalP"/>
    </source>
</evidence>
<evidence type="ECO:0000313" key="2">
    <source>
        <dbReference type="EMBL" id="TYP63387.1"/>
    </source>
</evidence>
<dbReference type="PROSITE" id="PS51257">
    <property type="entry name" value="PROKAR_LIPOPROTEIN"/>
    <property type="match status" value="1"/>
</dbReference>
<dbReference type="RefSeq" id="WP_148925153.1">
    <property type="nucleotide sequence ID" value="NZ_VNHQ01000013.1"/>
</dbReference>
<sequence>MLKKLSLALLVASLMGCATSSFTYAPPKEHSITKQIIINEGFDVVWDRLVRNLASDFFVINNIEKNSRIINVSFSSSTPTNYVDCGITTRHFSNARGENTYAYNPAGSSKYTLTNDHGALFNAIRTSKLDGRSNIYLAPSGTGTLLTVNTKYVVDVNVKYFNVNNMPGGNDNFTFVFSTKEKYEKDGVTCMATGSLEQKIIDYSK</sequence>
<keyword evidence="1" id="KW-0732">Signal</keyword>
<protein>
    <recommendedName>
        <fullName evidence="4">Lipoprotein</fullName>
    </recommendedName>
</protein>